<organism evidence="2 3">
    <name type="scientific">Streptomyces ossamyceticus</name>
    <dbReference type="NCBI Taxonomy" id="249581"/>
    <lineage>
        <taxon>Bacteria</taxon>
        <taxon>Bacillati</taxon>
        <taxon>Actinomycetota</taxon>
        <taxon>Actinomycetes</taxon>
        <taxon>Kitasatosporales</taxon>
        <taxon>Streptomycetaceae</taxon>
        <taxon>Streptomyces</taxon>
    </lineage>
</organism>
<dbReference type="RefSeq" id="WP_355396981.1">
    <property type="nucleotide sequence ID" value="NZ_JBEGHN010000001.1"/>
</dbReference>
<feature type="chain" id="PRO_5045414670" description="Peptidase inhibitor family I36" evidence="1">
    <location>
        <begin position="29"/>
        <end position="180"/>
    </location>
</feature>
<feature type="signal peptide" evidence="1">
    <location>
        <begin position="1"/>
        <end position="28"/>
    </location>
</feature>
<keyword evidence="1" id="KW-0732">Signal</keyword>
<comment type="caution">
    <text evidence="2">The sequence shown here is derived from an EMBL/GenBank/DDBJ whole genome shotgun (WGS) entry which is preliminary data.</text>
</comment>
<evidence type="ECO:0000313" key="2">
    <source>
        <dbReference type="EMBL" id="MET9845833.1"/>
    </source>
</evidence>
<sequence>MSRVRRVLTATAMATTLTATLAGGTAAAAGISTMGQGDKCTYNEQSMPPKLSHKGAGDKKYNNGVTENHGRVLILSTGKWPDYSAARLSGKVRKGDRVWVDISYDEGKNWQGCGGVSTDKKDKQFYSKWYRHSGGGVKGRVMRACARTTMGATDNGKRVTWCANVGDVKTPNTNRFWWSD</sequence>
<protein>
    <recommendedName>
        <fullName evidence="4">Peptidase inhibitor family I36</fullName>
    </recommendedName>
</protein>
<dbReference type="Proteomes" id="UP001550210">
    <property type="component" value="Unassembled WGS sequence"/>
</dbReference>
<dbReference type="EMBL" id="JBEXPZ010000017">
    <property type="protein sequence ID" value="MET9845833.1"/>
    <property type="molecule type" value="Genomic_DNA"/>
</dbReference>
<keyword evidence="3" id="KW-1185">Reference proteome</keyword>
<gene>
    <name evidence="2" type="ORF">ABZZ21_14865</name>
</gene>
<accession>A0ABV2UW88</accession>
<evidence type="ECO:0008006" key="4">
    <source>
        <dbReference type="Google" id="ProtNLM"/>
    </source>
</evidence>
<evidence type="ECO:0000313" key="3">
    <source>
        <dbReference type="Proteomes" id="UP001550210"/>
    </source>
</evidence>
<evidence type="ECO:0000256" key="1">
    <source>
        <dbReference type="SAM" id="SignalP"/>
    </source>
</evidence>
<proteinExistence type="predicted"/>
<reference evidence="2 3" key="1">
    <citation type="submission" date="2024-06" db="EMBL/GenBank/DDBJ databases">
        <title>The Natural Products Discovery Center: Release of the First 8490 Sequenced Strains for Exploring Actinobacteria Biosynthetic Diversity.</title>
        <authorList>
            <person name="Kalkreuter E."/>
            <person name="Kautsar S.A."/>
            <person name="Yang D."/>
            <person name="Bader C.D."/>
            <person name="Teijaro C.N."/>
            <person name="Fluegel L."/>
            <person name="Davis C.M."/>
            <person name="Simpson J.R."/>
            <person name="Lauterbach L."/>
            <person name="Steele A.D."/>
            <person name="Gui C."/>
            <person name="Meng S."/>
            <person name="Li G."/>
            <person name="Viehrig K."/>
            <person name="Ye F."/>
            <person name="Su P."/>
            <person name="Kiefer A.F."/>
            <person name="Nichols A."/>
            <person name="Cepeda A.J."/>
            <person name="Yan W."/>
            <person name="Fan B."/>
            <person name="Jiang Y."/>
            <person name="Adhikari A."/>
            <person name="Zheng C.-J."/>
            <person name="Schuster L."/>
            <person name="Cowan T.M."/>
            <person name="Smanski M.J."/>
            <person name="Chevrette M.G."/>
            <person name="De Carvalho L.P.S."/>
            <person name="Shen B."/>
        </authorList>
    </citation>
    <scope>NUCLEOTIDE SEQUENCE [LARGE SCALE GENOMIC DNA]</scope>
    <source>
        <strain evidence="2 3">NPDC006434</strain>
    </source>
</reference>
<name>A0ABV2UW88_9ACTN</name>